<dbReference type="GO" id="GO:0003677">
    <property type="term" value="F:DNA binding"/>
    <property type="evidence" value="ECO:0007669"/>
    <property type="project" value="UniProtKB-KW"/>
</dbReference>
<gene>
    <name evidence="1" type="ORF">DXN05_03625</name>
</gene>
<dbReference type="AlphaFoldDB" id="A0A3E1NQ71"/>
<reference evidence="1 2" key="1">
    <citation type="submission" date="2018-08" db="EMBL/GenBank/DDBJ databases">
        <title>Chitinophagaceae sp. K23C18032701, a novel bacterium isolated from forest soil.</title>
        <authorList>
            <person name="Wang C."/>
        </authorList>
    </citation>
    <scope>NUCLEOTIDE SEQUENCE [LARGE SCALE GENOMIC DNA]</scope>
    <source>
        <strain evidence="1 2">K23C18032701</strain>
    </source>
</reference>
<comment type="caution">
    <text evidence="1">The sequence shown here is derived from an EMBL/GenBank/DDBJ whole genome shotgun (WGS) entry which is preliminary data.</text>
</comment>
<protein>
    <submittedName>
        <fullName evidence="1">DNA-binding protein</fullName>
    </submittedName>
</protein>
<evidence type="ECO:0000313" key="1">
    <source>
        <dbReference type="EMBL" id="RFM30075.1"/>
    </source>
</evidence>
<proteinExistence type="predicted"/>
<name>A0A3E1NQ71_9BACT</name>
<dbReference type="OrthoDB" id="677963at2"/>
<accession>A0A3E1NQ71</accession>
<keyword evidence="1" id="KW-0238">DNA-binding</keyword>
<evidence type="ECO:0000313" key="2">
    <source>
        <dbReference type="Proteomes" id="UP000261284"/>
    </source>
</evidence>
<organism evidence="1 2">
    <name type="scientific">Deminuibacter soli</name>
    <dbReference type="NCBI Taxonomy" id="2291815"/>
    <lineage>
        <taxon>Bacteria</taxon>
        <taxon>Pseudomonadati</taxon>
        <taxon>Bacteroidota</taxon>
        <taxon>Chitinophagia</taxon>
        <taxon>Chitinophagales</taxon>
        <taxon>Chitinophagaceae</taxon>
        <taxon>Deminuibacter</taxon>
    </lineage>
</organism>
<keyword evidence="2" id="KW-1185">Reference proteome</keyword>
<dbReference type="RefSeq" id="WP_116845831.1">
    <property type="nucleotide sequence ID" value="NZ_QTJU01000001.1"/>
</dbReference>
<dbReference type="EMBL" id="QTJU01000001">
    <property type="protein sequence ID" value="RFM30075.1"/>
    <property type="molecule type" value="Genomic_DNA"/>
</dbReference>
<sequence length="114" mass="12932">MQSGNPFEVIIERLDQLQITVNLLSSHAEKVQAGPASDPNRLIDLTEAANIVCRPIGTVRHYIHHRNLPAIKVGKSYLVKYSELLDWVQKFNDPQLLKKSAISPMLSIRKRYGK</sequence>
<dbReference type="Proteomes" id="UP000261284">
    <property type="component" value="Unassembled WGS sequence"/>
</dbReference>